<sequence>MTRKEIIEHKLRALNPHFLEVNDISASHAGHLGNPNGDGQTHFEIKISSDALNSGTKIEQHRAINNLLKKEFINGLHALSITIVKK</sequence>
<dbReference type="EMBL" id="JARJFB010000128">
    <property type="protein sequence ID" value="MEA0971392.1"/>
    <property type="molecule type" value="Genomic_DNA"/>
</dbReference>
<dbReference type="PANTHER" id="PTHR46230">
    <property type="match status" value="1"/>
</dbReference>
<accession>A0ABU5NE02</accession>
<proteinExistence type="inferred from homology"/>
<dbReference type="Gene3D" id="3.30.300.90">
    <property type="entry name" value="BolA-like"/>
    <property type="match status" value="1"/>
</dbReference>
<reference evidence="2 3" key="1">
    <citation type="submission" date="2023-03" db="EMBL/GenBank/DDBJ databases">
        <title>Host association and intracellularity evolved multiple times independently in the Rickettsiales.</title>
        <authorList>
            <person name="Castelli M."/>
            <person name="Nardi T."/>
            <person name="Gammuto L."/>
            <person name="Bellinzona G."/>
            <person name="Sabaneyeva E."/>
            <person name="Potekhin A."/>
            <person name="Serra V."/>
            <person name="Petroni G."/>
            <person name="Sassera D."/>
        </authorList>
    </citation>
    <scope>NUCLEOTIDE SEQUENCE [LARGE SCALE GENOMIC DNA]</scope>
    <source>
        <strain evidence="2 3">Sr 2-6</strain>
    </source>
</reference>
<name>A0ABU5NE02_9RICK</name>
<evidence type="ECO:0000256" key="1">
    <source>
        <dbReference type="RuleBase" id="RU003860"/>
    </source>
</evidence>
<organism evidence="2 3">
    <name type="scientific">Candidatus Megaera venefica</name>
    <dbReference type="NCBI Taxonomy" id="2055910"/>
    <lineage>
        <taxon>Bacteria</taxon>
        <taxon>Pseudomonadati</taxon>
        <taxon>Pseudomonadota</taxon>
        <taxon>Alphaproteobacteria</taxon>
        <taxon>Rickettsiales</taxon>
        <taxon>Rickettsiaceae</taxon>
        <taxon>Candidatus Megaera</taxon>
    </lineage>
</organism>
<dbReference type="Pfam" id="PF01722">
    <property type="entry name" value="BolA"/>
    <property type="match status" value="1"/>
</dbReference>
<dbReference type="InterPro" id="IPR036065">
    <property type="entry name" value="BolA-like_sf"/>
</dbReference>
<keyword evidence="3" id="KW-1185">Reference proteome</keyword>
<dbReference type="RefSeq" id="WP_322777293.1">
    <property type="nucleotide sequence ID" value="NZ_JARJFB010000128.1"/>
</dbReference>
<dbReference type="PIRSF" id="PIRSF003113">
    <property type="entry name" value="BolA"/>
    <property type="match status" value="1"/>
</dbReference>
<comment type="caution">
    <text evidence="2">The sequence shown here is derived from an EMBL/GenBank/DDBJ whole genome shotgun (WGS) entry which is preliminary data.</text>
</comment>
<evidence type="ECO:0000313" key="3">
    <source>
        <dbReference type="Proteomes" id="UP001291687"/>
    </source>
</evidence>
<dbReference type="InterPro" id="IPR002634">
    <property type="entry name" value="BolA"/>
</dbReference>
<evidence type="ECO:0000313" key="2">
    <source>
        <dbReference type="EMBL" id="MEA0971392.1"/>
    </source>
</evidence>
<comment type="similarity">
    <text evidence="1">Belongs to the BolA/IbaG family.</text>
</comment>
<dbReference type="SUPFAM" id="SSF82657">
    <property type="entry name" value="BolA-like"/>
    <property type="match status" value="1"/>
</dbReference>
<gene>
    <name evidence="2" type="ORF">Megvenef_01370</name>
</gene>
<dbReference type="PANTHER" id="PTHR46230:SF3">
    <property type="entry name" value="SUFE-LIKE PROTEIN 1, CHLOROPLASTIC_MITOCHONDRIAL"/>
    <property type="match status" value="1"/>
</dbReference>
<dbReference type="Proteomes" id="UP001291687">
    <property type="component" value="Unassembled WGS sequence"/>
</dbReference>
<protein>
    <submittedName>
        <fullName evidence="2">BolA family transcriptional regulator</fullName>
    </submittedName>
</protein>